<protein>
    <submittedName>
        <fullName evidence="1">Uncharacterized protein</fullName>
    </submittedName>
</protein>
<dbReference type="EMBL" id="BNJF01000001">
    <property type="protein sequence ID" value="GHO42205.1"/>
    <property type="molecule type" value="Genomic_DNA"/>
</dbReference>
<accession>A0A8J3MNS5</accession>
<dbReference type="Proteomes" id="UP000612362">
    <property type="component" value="Unassembled WGS sequence"/>
</dbReference>
<keyword evidence="2" id="KW-1185">Reference proteome</keyword>
<gene>
    <name evidence="1" type="ORF">KSX_03680</name>
</gene>
<proteinExistence type="predicted"/>
<comment type="caution">
    <text evidence="1">The sequence shown here is derived from an EMBL/GenBank/DDBJ whole genome shotgun (WGS) entry which is preliminary data.</text>
</comment>
<organism evidence="1 2">
    <name type="scientific">Ktedonospora formicarum</name>
    <dbReference type="NCBI Taxonomy" id="2778364"/>
    <lineage>
        <taxon>Bacteria</taxon>
        <taxon>Bacillati</taxon>
        <taxon>Chloroflexota</taxon>
        <taxon>Ktedonobacteria</taxon>
        <taxon>Ktedonobacterales</taxon>
        <taxon>Ktedonobacteraceae</taxon>
        <taxon>Ktedonospora</taxon>
    </lineage>
</organism>
<name>A0A8J3MNS5_9CHLR</name>
<evidence type="ECO:0000313" key="1">
    <source>
        <dbReference type="EMBL" id="GHO42205.1"/>
    </source>
</evidence>
<dbReference type="AlphaFoldDB" id="A0A8J3MNS5"/>
<reference evidence="1" key="1">
    <citation type="submission" date="2020-10" db="EMBL/GenBank/DDBJ databases">
        <title>Taxonomic study of unclassified bacteria belonging to the class Ktedonobacteria.</title>
        <authorList>
            <person name="Yabe S."/>
            <person name="Wang C.M."/>
            <person name="Zheng Y."/>
            <person name="Sakai Y."/>
            <person name="Cavaletti L."/>
            <person name="Monciardini P."/>
            <person name="Donadio S."/>
        </authorList>
    </citation>
    <scope>NUCLEOTIDE SEQUENCE</scope>
    <source>
        <strain evidence="1">SOSP1-1</strain>
    </source>
</reference>
<evidence type="ECO:0000313" key="2">
    <source>
        <dbReference type="Proteomes" id="UP000612362"/>
    </source>
</evidence>
<sequence>MAHAFATPPHDSADFLIVQAPGLPRFEYFRLVERLKNGEATISELLASQELYDNHFLDSPAWRVARESAHHHE</sequence>